<dbReference type="NCBIfam" id="TIGR01167">
    <property type="entry name" value="LPXTG_anchor"/>
    <property type="match status" value="1"/>
</dbReference>
<proteinExistence type="predicted"/>
<keyword evidence="2" id="KW-0732">Signal</keyword>
<comment type="caution">
    <text evidence="3">The sequence shown here is derived from an EMBL/GenBank/DDBJ whole genome shotgun (WGS) entry which is preliminary data.</text>
</comment>
<feature type="chain" id="PRO_5032961873" evidence="2">
    <location>
        <begin position="30"/>
        <end position="114"/>
    </location>
</feature>
<keyword evidence="1" id="KW-1133">Transmembrane helix</keyword>
<evidence type="ECO:0000256" key="2">
    <source>
        <dbReference type="SAM" id="SignalP"/>
    </source>
</evidence>
<sequence length="114" mass="12607">MQVKKWVTTFIAICGISTVIAMSNIPVNAEENQNQANTDVTIYFKRVISPGKLPGQVVLPNTNVVQGENSSAKPQGHLPKTGMIRNHWSLGGVLIICMSLILLILRRKHEEEET</sequence>
<dbReference type="RefSeq" id="WP_169059081.1">
    <property type="nucleotide sequence ID" value="NZ_JABCAG010000059.1"/>
</dbReference>
<dbReference type="EMBL" id="JABCAG010000059">
    <property type="protein sequence ID" value="NMP59539.1"/>
    <property type="molecule type" value="Genomic_DNA"/>
</dbReference>
<reference evidence="3 4" key="1">
    <citation type="submission" date="2020-04" db="EMBL/GenBank/DDBJ databases">
        <authorList>
            <person name="Abaymova A."/>
            <person name="Teymurazov M."/>
            <person name="Tazyna O."/>
            <person name="Chatushin Y."/>
            <person name="Svetoch E."/>
            <person name="Pereligyn V."/>
            <person name="Pohylenko V."/>
            <person name="Platonov M."/>
            <person name="Kartsev N."/>
            <person name="Skryabin Y."/>
            <person name="Sizova A."/>
            <person name="Solomentsev V."/>
            <person name="Kislichkina A."/>
            <person name="Bogun A."/>
        </authorList>
    </citation>
    <scope>NUCLEOTIDE SEQUENCE [LARGE SCALE GENOMIC DNA]</scope>
    <source>
        <strain evidence="4">SCPM-O-B-8398 (E28)</strain>
    </source>
</reference>
<name>A0A848N0S9_ENTMU</name>
<evidence type="ECO:0000256" key="1">
    <source>
        <dbReference type="SAM" id="Phobius"/>
    </source>
</evidence>
<keyword evidence="1" id="KW-0812">Transmembrane</keyword>
<dbReference type="Proteomes" id="UP000557857">
    <property type="component" value="Unassembled WGS sequence"/>
</dbReference>
<keyword evidence="1" id="KW-0472">Membrane</keyword>
<protein>
    <submittedName>
        <fullName evidence="3">LPXTG cell wall anchor domain-containing protein</fullName>
    </submittedName>
</protein>
<gene>
    <name evidence="3" type="ORF">HI921_13915</name>
</gene>
<dbReference type="AlphaFoldDB" id="A0A848N0S9"/>
<feature type="transmembrane region" description="Helical" evidence="1">
    <location>
        <begin position="87"/>
        <end position="105"/>
    </location>
</feature>
<feature type="signal peptide" evidence="2">
    <location>
        <begin position="1"/>
        <end position="29"/>
    </location>
</feature>
<accession>A0A848N0S9</accession>
<organism evidence="3 4">
    <name type="scientific">Enterococcus mundtii</name>
    <dbReference type="NCBI Taxonomy" id="53346"/>
    <lineage>
        <taxon>Bacteria</taxon>
        <taxon>Bacillati</taxon>
        <taxon>Bacillota</taxon>
        <taxon>Bacilli</taxon>
        <taxon>Lactobacillales</taxon>
        <taxon>Enterococcaceae</taxon>
        <taxon>Enterococcus</taxon>
    </lineage>
</organism>
<evidence type="ECO:0000313" key="4">
    <source>
        <dbReference type="Proteomes" id="UP000557857"/>
    </source>
</evidence>
<evidence type="ECO:0000313" key="3">
    <source>
        <dbReference type="EMBL" id="NMP59539.1"/>
    </source>
</evidence>